<name>A0A918A198_9ACTN</name>
<reference evidence="1" key="1">
    <citation type="journal article" date="2014" name="Int. J. Syst. Evol. Microbiol.">
        <title>Complete genome sequence of Corynebacterium casei LMG S-19264T (=DSM 44701T), isolated from a smear-ripened cheese.</title>
        <authorList>
            <consortium name="US DOE Joint Genome Institute (JGI-PGF)"/>
            <person name="Walter F."/>
            <person name="Albersmeier A."/>
            <person name="Kalinowski J."/>
            <person name="Ruckert C."/>
        </authorList>
    </citation>
    <scope>NUCLEOTIDE SEQUENCE</scope>
    <source>
        <strain evidence="1">CGMCC 4.7430</strain>
    </source>
</reference>
<reference evidence="1" key="2">
    <citation type="submission" date="2020-09" db="EMBL/GenBank/DDBJ databases">
        <authorList>
            <person name="Sun Q."/>
            <person name="Zhou Y."/>
        </authorList>
    </citation>
    <scope>NUCLEOTIDE SEQUENCE</scope>
    <source>
        <strain evidence="1">CGMCC 4.7430</strain>
    </source>
</reference>
<comment type="caution">
    <text evidence="1">The sequence shown here is derived from an EMBL/GenBank/DDBJ whole genome shotgun (WGS) entry which is preliminary data.</text>
</comment>
<dbReference type="Proteomes" id="UP000660745">
    <property type="component" value="Unassembled WGS sequence"/>
</dbReference>
<dbReference type="EMBL" id="BMNK01000001">
    <property type="protein sequence ID" value="GGP02173.1"/>
    <property type="molecule type" value="Genomic_DNA"/>
</dbReference>
<organism evidence="1 2">
    <name type="scientific">Nonomuraea glycinis</name>
    <dbReference type="NCBI Taxonomy" id="2047744"/>
    <lineage>
        <taxon>Bacteria</taxon>
        <taxon>Bacillati</taxon>
        <taxon>Actinomycetota</taxon>
        <taxon>Actinomycetes</taxon>
        <taxon>Streptosporangiales</taxon>
        <taxon>Streptosporangiaceae</taxon>
        <taxon>Nonomuraea</taxon>
    </lineage>
</organism>
<keyword evidence="2" id="KW-1185">Reference proteome</keyword>
<accession>A0A918A198</accession>
<dbReference type="RefSeq" id="WP_189137080.1">
    <property type="nucleotide sequence ID" value="NZ_BMNK01000001.1"/>
</dbReference>
<sequence>MCGYLLLTLREAFAVAPDLSAARAVVLRTDRIDTYGRAQVSCMLAGRFERRSFDGVRWDAVNAATVVNDTSDNLMINQKGAAKEPYPSISAPSRSCRRW</sequence>
<evidence type="ECO:0000313" key="1">
    <source>
        <dbReference type="EMBL" id="GGP02173.1"/>
    </source>
</evidence>
<evidence type="ECO:0000313" key="2">
    <source>
        <dbReference type="Proteomes" id="UP000660745"/>
    </source>
</evidence>
<gene>
    <name evidence="1" type="ORF">GCM10012278_08350</name>
</gene>
<protein>
    <submittedName>
        <fullName evidence="1">Uncharacterized protein</fullName>
    </submittedName>
</protein>
<proteinExistence type="predicted"/>
<dbReference type="AlphaFoldDB" id="A0A918A198"/>